<evidence type="ECO:0000313" key="2">
    <source>
        <dbReference type="EMBL" id="KAF2254632.1"/>
    </source>
</evidence>
<feature type="region of interest" description="Disordered" evidence="1">
    <location>
        <begin position="314"/>
        <end position="363"/>
    </location>
</feature>
<organism evidence="2 3">
    <name type="scientific">Trematosphaeria pertusa</name>
    <dbReference type="NCBI Taxonomy" id="390896"/>
    <lineage>
        <taxon>Eukaryota</taxon>
        <taxon>Fungi</taxon>
        <taxon>Dikarya</taxon>
        <taxon>Ascomycota</taxon>
        <taxon>Pezizomycotina</taxon>
        <taxon>Dothideomycetes</taxon>
        <taxon>Pleosporomycetidae</taxon>
        <taxon>Pleosporales</taxon>
        <taxon>Massarineae</taxon>
        <taxon>Trematosphaeriaceae</taxon>
        <taxon>Trematosphaeria</taxon>
    </lineage>
</organism>
<gene>
    <name evidence="2" type="ORF">BU26DRAFT_142581</name>
</gene>
<evidence type="ECO:0000313" key="3">
    <source>
        <dbReference type="Proteomes" id="UP000800094"/>
    </source>
</evidence>
<keyword evidence="3" id="KW-1185">Reference proteome</keyword>
<protein>
    <submittedName>
        <fullName evidence="2">Uncharacterized protein</fullName>
    </submittedName>
</protein>
<sequence>MSKTPVRIPKPSGSLLAAIPPPPCDLCGHKVKPDDAGLFPTRCNDCVELIKDWVTAPSWKYLVEMNREFVIGASSITPYSIYPIFNDVAMRPGILRLHDYGFIVTDAQPGYAKIGQDQGKWFEIKERAFMRCVLPTYHPWIQKGRVDLLLGVLGIQDDLELIVYAEYAEYEEGGNETDYRYARPKNEINLQTGSKLEFFYSSVGRKPNPGRTDFKYRMPTKNNRTLSKYRIADSEESLKWVLWKRCTGHPGLPVVTERDIPPRSTGRRAFGREFDVAVGLRPVIVTIVSRDWPPLGVDLPVVVEDCCRKAGLKPVFGTKTGDKTDEDPDLPALVQGLSLKGKEKVDDVKAGPSEEAPEDGGPS</sequence>
<dbReference type="Proteomes" id="UP000800094">
    <property type="component" value="Unassembled WGS sequence"/>
</dbReference>
<accession>A0A6A6IXH1</accession>
<dbReference type="AlphaFoldDB" id="A0A6A6IXH1"/>
<dbReference type="OrthoDB" id="3793580at2759"/>
<name>A0A6A6IXH1_9PLEO</name>
<dbReference type="RefSeq" id="XP_033689636.1">
    <property type="nucleotide sequence ID" value="XM_033819840.1"/>
</dbReference>
<evidence type="ECO:0000256" key="1">
    <source>
        <dbReference type="SAM" id="MobiDB-lite"/>
    </source>
</evidence>
<dbReference type="EMBL" id="ML987190">
    <property type="protein sequence ID" value="KAF2254632.1"/>
    <property type="molecule type" value="Genomic_DNA"/>
</dbReference>
<feature type="compositionally biased region" description="Basic and acidic residues" evidence="1">
    <location>
        <begin position="340"/>
        <end position="349"/>
    </location>
</feature>
<reference evidence="2" key="1">
    <citation type="journal article" date="2020" name="Stud. Mycol.">
        <title>101 Dothideomycetes genomes: a test case for predicting lifestyles and emergence of pathogens.</title>
        <authorList>
            <person name="Haridas S."/>
            <person name="Albert R."/>
            <person name="Binder M."/>
            <person name="Bloem J."/>
            <person name="Labutti K."/>
            <person name="Salamov A."/>
            <person name="Andreopoulos B."/>
            <person name="Baker S."/>
            <person name="Barry K."/>
            <person name="Bills G."/>
            <person name="Bluhm B."/>
            <person name="Cannon C."/>
            <person name="Castanera R."/>
            <person name="Culley D."/>
            <person name="Daum C."/>
            <person name="Ezra D."/>
            <person name="Gonzalez J."/>
            <person name="Henrissat B."/>
            <person name="Kuo A."/>
            <person name="Liang C."/>
            <person name="Lipzen A."/>
            <person name="Lutzoni F."/>
            <person name="Magnuson J."/>
            <person name="Mondo S."/>
            <person name="Nolan M."/>
            <person name="Ohm R."/>
            <person name="Pangilinan J."/>
            <person name="Park H.-J."/>
            <person name="Ramirez L."/>
            <person name="Alfaro M."/>
            <person name="Sun H."/>
            <person name="Tritt A."/>
            <person name="Yoshinaga Y."/>
            <person name="Zwiers L.-H."/>
            <person name="Turgeon B."/>
            <person name="Goodwin S."/>
            <person name="Spatafora J."/>
            <person name="Crous P."/>
            <person name="Grigoriev I."/>
        </authorList>
    </citation>
    <scope>NUCLEOTIDE SEQUENCE</scope>
    <source>
        <strain evidence="2">CBS 122368</strain>
    </source>
</reference>
<dbReference type="GeneID" id="54573170"/>
<proteinExistence type="predicted"/>